<proteinExistence type="predicted"/>
<name>A0A2H3JST8_WOLCO</name>
<dbReference type="EMBL" id="KB468124">
    <property type="protein sequence ID" value="PCH41899.1"/>
    <property type="molecule type" value="Genomic_DNA"/>
</dbReference>
<keyword evidence="3" id="KW-1185">Reference proteome</keyword>
<evidence type="ECO:0000313" key="2">
    <source>
        <dbReference type="EMBL" id="PCH41899.1"/>
    </source>
</evidence>
<accession>A0A2H3JST8</accession>
<sequence length="277" mass="29583">MCVTCPAHFQTCAQRTGLVDLRMRAGAGVAYVADRNGLCVGDVVSAPWRGSTDNDRDLAGVDQTATLLTGRLTQSVAPRLYSAMSHRRERTSGPRRLPSRRAGAGQRGDDGLRPALPDRMLTFVTCPDHITWGGRRVRGRPSWPVGMLHTVMLGVGIVLKRRGLSTDSSRVLVSSLPYIAIAGSSFDSPNMSATGVDPCVGLTASTPLTVLHIPSGSVLYRLPHACDAVLQHPTAALTNWLHYLRRDMLPRSPMPPTSSSALLVASSPSLSLVSVSP</sequence>
<protein>
    <submittedName>
        <fullName evidence="2">Uncharacterized protein</fullName>
    </submittedName>
</protein>
<dbReference type="AlphaFoldDB" id="A0A2H3JST8"/>
<evidence type="ECO:0000256" key="1">
    <source>
        <dbReference type="SAM" id="MobiDB-lite"/>
    </source>
</evidence>
<feature type="region of interest" description="Disordered" evidence="1">
    <location>
        <begin position="79"/>
        <end position="115"/>
    </location>
</feature>
<dbReference type="Proteomes" id="UP000218811">
    <property type="component" value="Unassembled WGS sequence"/>
</dbReference>
<evidence type="ECO:0000313" key="3">
    <source>
        <dbReference type="Proteomes" id="UP000218811"/>
    </source>
</evidence>
<reference evidence="2 3" key="1">
    <citation type="journal article" date="2012" name="Science">
        <title>The Paleozoic origin of enzymatic lignin decomposition reconstructed from 31 fungal genomes.</title>
        <authorList>
            <person name="Floudas D."/>
            <person name="Binder M."/>
            <person name="Riley R."/>
            <person name="Barry K."/>
            <person name="Blanchette R.A."/>
            <person name="Henrissat B."/>
            <person name="Martinez A.T."/>
            <person name="Otillar R."/>
            <person name="Spatafora J.W."/>
            <person name="Yadav J.S."/>
            <person name="Aerts A."/>
            <person name="Benoit I."/>
            <person name="Boyd A."/>
            <person name="Carlson A."/>
            <person name="Copeland A."/>
            <person name="Coutinho P.M."/>
            <person name="de Vries R.P."/>
            <person name="Ferreira P."/>
            <person name="Findley K."/>
            <person name="Foster B."/>
            <person name="Gaskell J."/>
            <person name="Glotzer D."/>
            <person name="Gorecki P."/>
            <person name="Heitman J."/>
            <person name="Hesse C."/>
            <person name="Hori C."/>
            <person name="Igarashi K."/>
            <person name="Jurgens J.A."/>
            <person name="Kallen N."/>
            <person name="Kersten P."/>
            <person name="Kohler A."/>
            <person name="Kuees U."/>
            <person name="Kumar T.K.A."/>
            <person name="Kuo A."/>
            <person name="LaButti K."/>
            <person name="Larrondo L.F."/>
            <person name="Lindquist E."/>
            <person name="Ling A."/>
            <person name="Lombard V."/>
            <person name="Lucas S."/>
            <person name="Lundell T."/>
            <person name="Martin R."/>
            <person name="McLaughlin D.J."/>
            <person name="Morgenstern I."/>
            <person name="Morin E."/>
            <person name="Murat C."/>
            <person name="Nagy L.G."/>
            <person name="Nolan M."/>
            <person name="Ohm R.A."/>
            <person name="Patyshakuliyeva A."/>
            <person name="Rokas A."/>
            <person name="Ruiz-Duenas F.J."/>
            <person name="Sabat G."/>
            <person name="Salamov A."/>
            <person name="Samejima M."/>
            <person name="Schmutz J."/>
            <person name="Slot J.C."/>
            <person name="St John F."/>
            <person name="Stenlid J."/>
            <person name="Sun H."/>
            <person name="Sun S."/>
            <person name="Syed K."/>
            <person name="Tsang A."/>
            <person name="Wiebenga A."/>
            <person name="Young D."/>
            <person name="Pisabarro A."/>
            <person name="Eastwood D.C."/>
            <person name="Martin F."/>
            <person name="Cullen D."/>
            <person name="Grigoriev I.V."/>
            <person name="Hibbett D.S."/>
        </authorList>
    </citation>
    <scope>NUCLEOTIDE SEQUENCE [LARGE SCALE GENOMIC DNA]</scope>
    <source>
        <strain evidence="2 3">MD-104</strain>
    </source>
</reference>
<gene>
    <name evidence="2" type="ORF">WOLCODRAFT_163409</name>
</gene>
<organism evidence="2 3">
    <name type="scientific">Wolfiporia cocos (strain MD-104)</name>
    <name type="common">Brown rot fungus</name>
    <dbReference type="NCBI Taxonomy" id="742152"/>
    <lineage>
        <taxon>Eukaryota</taxon>
        <taxon>Fungi</taxon>
        <taxon>Dikarya</taxon>
        <taxon>Basidiomycota</taxon>
        <taxon>Agaricomycotina</taxon>
        <taxon>Agaricomycetes</taxon>
        <taxon>Polyporales</taxon>
        <taxon>Phaeolaceae</taxon>
        <taxon>Wolfiporia</taxon>
    </lineage>
</organism>